<dbReference type="Proteomes" id="UP001305779">
    <property type="component" value="Unassembled WGS sequence"/>
</dbReference>
<evidence type="ECO:0000313" key="2">
    <source>
        <dbReference type="Proteomes" id="UP001305779"/>
    </source>
</evidence>
<organism evidence="1 2">
    <name type="scientific">Zasmidium cellare</name>
    <name type="common">Wine cellar mold</name>
    <name type="synonym">Racodium cellare</name>
    <dbReference type="NCBI Taxonomy" id="395010"/>
    <lineage>
        <taxon>Eukaryota</taxon>
        <taxon>Fungi</taxon>
        <taxon>Dikarya</taxon>
        <taxon>Ascomycota</taxon>
        <taxon>Pezizomycotina</taxon>
        <taxon>Dothideomycetes</taxon>
        <taxon>Dothideomycetidae</taxon>
        <taxon>Mycosphaerellales</taxon>
        <taxon>Mycosphaerellaceae</taxon>
        <taxon>Zasmidium</taxon>
    </lineage>
</organism>
<comment type="caution">
    <text evidence="1">The sequence shown here is derived from an EMBL/GenBank/DDBJ whole genome shotgun (WGS) entry which is preliminary data.</text>
</comment>
<name>A0ABR0DY02_ZASCE</name>
<protein>
    <submittedName>
        <fullName evidence="1">Uncharacterized protein</fullName>
    </submittedName>
</protein>
<evidence type="ECO:0000313" key="1">
    <source>
        <dbReference type="EMBL" id="KAK4494055.1"/>
    </source>
</evidence>
<accession>A0ABR0DY02</accession>
<keyword evidence="2" id="KW-1185">Reference proteome</keyword>
<dbReference type="EMBL" id="JAXOVC010000015">
    <property type="protein sequence ID" value="KAK4494055.1"/>
    <property type="molecule type" value="Genomic_DNA"/>
</dbReference>
<proteinExistence type="predicted"/>
<reference evidence="1 2" key="1">
    <citation type="journal article" date="2023" name="G3 (Bethesda)">
        <title>A chromosome-level genome assembly of Zasmidium syzygii isolated from banana leaves.</title>
        <authorList>
            <person name="van Westerhoven A.C."/>
            <person name="Mehrabi R."/>
            <person name="Talebi R."/>
            <person name="Steentjes M.B.F."/>
            <person name="Corcolon B."/>
            <person name="Chong P.A."/>
            <person name="Kema G.H.J."/>
            <person name="Seidl M.F."/>
        </authorList>
    </citation>
    <scope>NUCLEOTIDE SEQUENCE [LARGE SCALE GENOMIC DNA]</scope>
    <source>
        <strain evidence="1 2">P124</strain>
    </source>
</reference>
<sequence length="153" mass="17919">MTKLAGRNPFLHRFDEDQKPVSGIKWKPDHWSRGEYQAANKTAAYIKAINQKSFRVMDQNYEEMKRVLDYYVALVGKLDSNTTDAIISSHCDKANVQQYKEWVAKFYRGVKFQVTAFFKQNMYKLARLLGGIKRFLRIPRPVRKARNGVKILI</sequence>
<gene>
    <name evidence="1" type="ORF">PRZ48_015242</name>
</gene>